<dbReference type="PANTHER" id="PTHR45527">
    <property type="entry name" value="NONRIBOSOMAL PEPTIDE SYNTHETASE"/>
    <property type="match status" value="1"/>
</dbReference>
<dbReference type="Gene3D" id="3.30.559.10">
    <property type="entry name" value="Chloramphenicol acetyltransferase-like domain"/>
    <property type="match status" value="1"/>
</dbReference>
<dbReference type="InterPro" id="IPR001242">
    <property type="entry name" value="Condensation_dom"/>
</dbReference>
<dbReference type="SUPFAM" id="SSF52777">
    <property type="entry name" value="CoA-dependent acyltransferases"/>
    <property type="match status" value="1"/>
</dbReference>
<feature type="domain" description="Condensation" evidence="1">
    <location>
        <begin position="2"/>
        <end position="86"/>
    </location>
</feature>
<gene>
    <name evidence="2" type="ORF">G3563_29175</name>
</gene>
<dbReference type="GO" id="GO:0043041">
    <property type="term" value="P:amino acid activation for nonribosomal peptide biosynthetic process"/>
    <property type="evidence" value="ECO:0007669"/>
    <property type="project" value="TreeGrafter"/>
</dbReference>
<protein>
    <recommendedName>
        <fullName evidence="1">Condensation domain-containing protein</fullName>
    </recommendedName>
</protein>
<dbReference type="PANTHER" id="PTHR45527:SF1">
    <property type="entry name" value="FATTY ACID SYNTHASE"/>
    <property type="match status" value="1"/>
</dbReference>
<dbReference type="Pfam" id="PF00668">
    <property type="entry name" value="Condensation"/>
    <property type="match status" value="1"/>
</dbReference>
<sequence length="87" mass="10199">RAPLVRSKLVQLEEKRHLLLIDMHHIITDGSSTGILIGDLAKIYQGADLELPQIHYKDYAVWHKEQTNYQKDEEYWLDVFKGELPIL</sequence>
<evidence type="ECO:0000313" key="2">
    <source>
        <dbReference type="EMBL" id="NEU03030.1"/>
    </source>
</evidence>
<reference evidence="2" key="1">
    <citation type="submission" date="2020-02" db="EMBL/GenBank/DDBJ databases">
        <title>Investigating the Use of Bacteriophages as New Decolonization Strategy for Intestinal Carriage of CTX-M-15-producing ST131 Escherichia coli: an In Vitro Continuous Culture System Model.</title>
        <authorList>
            <person name="Bernasconi O.J."/>
            <person name="Campos-Madueno E.I."/>
            <person name="Dona V."/>
            <person name="Perreten V."/>
            <person name="Carattoli A."/>
            <person name="Endimiani A."/>
        </authorList>
    </citation>
    <scope>NUCLEOTIDE SEQUENCE</scope>
    <source>
        <strain evidence="2">4901.28</strain>
    </source>
</reference>
<feature type="non-terminal residue" evidence="2">
    <location>
        <position position="87"/>
    </location>
</feature>
<dbReference type="AlphaFoldDB" id="A0A6D1AEF4"/>
<dbReference type="GO" id="GO:0005829">
    <property type="term" value="C:cytosol"/>
    <property type="evidence" value="ECO:0007669"/>
    <property type="project" value="TreeGrafter"/>
</dbReference>
<dbReference type="GO" id="GO:0003824">
    <property type="term" value="F:catalytic activity"/>
    <property type="evidence" value="ECO:0007669"/>
    <property type="project" value="InterPro"/>
</dbReference>
<dbReference type="GO" id="GO:0031177">
    <property type="term" value="F:phosphopantetheine binding"/>
    <property type="evidence" value="ECO:0007669"/>
    <property type="project" value="TreeGrafter"/>
</dbReference>
<name>A0A6D1AEF4_ECOLX</name>
<comment type="caution">
    <text evidence="2">The sequence shown here is derived from an EMBL/GenBank/DDBJ whole genome shotgun (WGS) entry which is preliminary data.</text>
</comment>
<organism evidence="2">
    <name type="scientific">Escherichia coli</name>
    <dbReference type="NCBI Taxonomy" id="562"/>
    <lineage>
        <taxon>Bacteria</taxon>
        <taxon>Pseudomonadati</taxon>
        <taxon>Pseudomonadota</taxon>
        <taxon>Gammaproteobacteria</taxon>
        <taxon>Enterobacterales</taxon>
        <taxon>Enterobacteriaceae</taxon>
        <taxon>Escherichia</taxon>
    </lineage>
</organism>
<dbReference type="GO" id="GO:0044550">
    <property type="term" value="P:secondary metabolite biosynthetic process"/>
    <property type="evidence" value="ECO:0007669"/>
    <property type="project" value="TreeGrafter"/>
</dbReference>
<dbReference type="InterPro" id="IPR023213">
    <property type="entry name" value="CAT-like_dom_sf"/>
</dbReference>
<evidence type="ECO:0000259" key="1">
    <source>
        <dbReference type="Pfam" id="PF00668"/>
    </source>
</evidence>
<feature type="non-terminal residue" evidence="2">
    <location>
        <position position="1"/>
    </location>
</feature>
<dbReference type="EMBL" id="JAAHTE010000714">
    <property type="protein sequence ID" value="NEU03030.1"/>
    <property type="molecule type" value="Genomic_DNA"/>
</dbReference>
<proteinExistence type="predicted"/>
<dbReference type="Gene3D" id="3.30.559.30">
    <property type="entry name" value="Nonribosomal peptide synthetase, condensation domain"/>
    <property type="match status" value="1"/>
</dbReference>
<accession>A0A6D1AEF4</accession>